<dbReference type="PROSITE" id="PS51078">
    <property type="entry name" value="ICLR_ED"/>
    <property type="match status" value="1"/>
</dbReference>
<keyword evidence="2" id="KW-0805">Transcription regulation</keyword>
<dbReference type="Pfam" id="PF01614">
    <property type="entry name" value="IclR_C"/>
    <property type="match status" value="1"/>
</dbReference>
<comment type="function">
    <text evidence="5">May be an activator protein for the gylABX operon.</text>
</comment>
<dbReference type="PROSITE" id="PS51077">
    <property type="entry name" value="HTH_ICLR"/>
    <property type="match status" value="1"/>
</dbReference>
<dbReference type="SMART" id="SM00346">
    <property type="entry name" value="HTH_ICLR"/>
    <property type="match status" value="1"/>
</dbReference>
<name>A0A7Z0WJU0_9PSEU</name>
<dbReference type="InterPro" id="IPR005471">
    <property type="entry name" value="Tscrpt_reg_IclR_N"/>
</dbReference>
<dbReference type="InterPro" id="IPR029016">
    <property type="entry name" value="GAF-like_dom_sf"/>
</dbReference>
<evidence type="ECO:0000259" key="8">
    <source>
        <dbReference type="PROSITE" id="PS51078"/>
    </source>
</evidence>
<gene>
    <name evidence="9" type="ORF">BLA60_20740</name>
</gene>
<dbReference type="Gene3D" id="1.10.10.10">
    <property type="entry name" value="Winged helix-like DNA-binding domain superfamily/Winged helix DNA-binding domain"/>
    <property type="match status" value="1"/>
</dbReference>
<evidence type="ECO:0000256" key="2">
    <source>
        <dbReference type="ARBA" id="ARBA00023015"/>
    </source>
</evidence>
<dbReference type="Proteomes" id="UP000185696">
    <property type="component" value="Unassembled WGS sequence"/>
</dbReference>
<feature type="domain" description="IclR-ED" evidence="8">
    <location>
        <begin position="72"/>
        <end position="254"/>
    </location>
</feature>
<dbReference type="InterPro" id="IPR050707">
    <property type="entry name" value="HTH_MetabolicPath_Reg"/>
</dbReference>
<dbReference type="GO" id="GO:0003700">
    <property type="term" value="F:DNA-binding transcription factor activity"/>
    <property type="evidence" value="ECO:0007669"/>
    <property type="project" value="TreeGrafter"/>
</dbReference>
<keyword evidence="3" id="KW-0238">DNA-binding</keyword>
<evidence type="ECO:0000259" key="7">
    <source>
        <dbReference type="PROSITE" id="PS51077"/>
    </source>
</evidence>
<dbReference type="GO" id="GO:0006071">
    <property type="term" value="P:glycerol metabolic process"/>
    <property type="evidence" value="ECO:0007669"/>
    <property type="project" value="UniProtKB-KW"/>
</dbReference>
<keyword evidence="4" id="KW-0804">Transcription</keyword>
<evidence type="ECO:0000256" key="6">
    <source>
        <dbReference type="ARBA" id="ARBA00070406"/>
    </source>
</evidence>
<dbReference type="FunFam" id="1.10.10.10:FF:000056">
    <property type="entry name" value="IclR family transcriptional regulator"/>
    <property type="match status" value="1"/>
</dbReference>
<evidence type="ECO:0000256" key="4">
    <source>
        <dbReference type="ARBA" id="ARBA00023163"/>
    </source>
</evidence>
<dbReference type="Pfam" id="PF09339">
    <property type="entry name" value="HTH_IclR"/>
    <property type="match status" value="1"/>
</dbReference>
<dbReference type="PANTHER" id="PTHR30136:SF24">
    <property type="entry name" value="HTH-TYPE TRANSCRIPTIONAL REPRESSOR ALLR"/>
    <property type="match status" value="1"/>
</dbReference>
<dbReference type="GO" id="GO:0045892">
    <property type="term" value="P:negative regulation of DNA-templated transcription"/>
    <property type="evidence" value="ECO:0007669"/>
    <property type="project" value="TreeGrafter"/>
</dbReference>
<evidence type="ECO:0000256" key="1">
    <source>
        <dbReference type="ARBA" id="ARBA00022798"/>
    </source>
</evidence>
<dbReference type="InterPro" id="IPR036388">
    <property type="entry name" value="WH-like_DNA-bd_sf"/>
</dbReference>
<feature type="domain" description="HTH iclR-type" evidence="7">
    <location>
        <begin position="8"/>
        <end position="71"/>
    </location>
</feature>
<dbReference type="InterPro" id="IPR014757">
    <property type="entry name" value="Tscrpt_reg_IclR_C"/>
</dbReference>
<evidence type="ECO:0000256" key="5">
    <source>
        <dbReference type="ARBA" id="ARBA00058938"/>
    </source>
</evidence>
<dbReference type="EMBL" id="MSIF01000010">
    <property type="protein sequence ID" value="OLF09020.1"/>
    <property type="molecule type" value="Genomic_DNA"/>
</dbReference>
<keyword evidence="1" id="KW-0319">Glycerol metabolism</keyword>
<dbReference type="Gene3D" id="3.30.450.40">
    <property type="match status" value="1"/>
</dbReference>
<dbReference type="InterPro" id="IPR036390">
    <property type="entry name" value="WH_DNA-bd_sf"/>
</dbReference>
<dbReference type="RefSeq" id="WP_075134611.1">
    <property type="nucleotide sequence ID" value="NZ_MSIF01000010.1"/>
</dbReference>
<evidence type="ECO:0000313" key="10">
    <source>
        <dbReference type="Proteomes" id="UP000185696"/>
    </source>
</evidence>
<evidence type="ECO:0000313" key="9">
    <source>
        <dbReference type="EMBL" id="OLF09020.1"/>
    </source>
</evidence>
<evidence type="ECO:0000256" key="3">
    <source>
        <dbReference type="ARBA" id="ARBA00023125"/>
    </source>
</evidence>
<dbReference type="OrthoDB" id="9000968at2"/>
<sequence>MSAENGNNQSVERAARLLGVLADASHARLRASDLAEAAELGISTTSRLLATLESLGFVERDPVSSLYRLGPLALRVGGAAANQQPVHREARQVVQNLAARLGLGVNVARRDGDRLLYLLNAEGELTPRSFTLLGQGNPLHATGLGKCLLLGCSPGQRRELLGGLTAFTARTVTGLRELEAELDEVRARGYATEVEELALGRACVAAPIRDRAGAVVAAVSVSGSLSALDLGNRREELGQIVVETADTVSTALGYTATVLVT</sequence>
<dbReference type="GO" id="GO:0003677">
    <property type="term" value="F:DNA binding"/>
    <property type="evidence" value="ECO:0007669"/>
    <property type="project" value="UniProtKB-KW"/>
</dbReference>
<proteinExistence type="predicted"/>
<accession>A0A7Z0WJU0</accession>
<dbReference type="PANTHER" id="PTHR30136">
    <property type="entry name" value="HELIX-TURN-HELIX TRANSCRIPTIONAL REGULATOR, ICLR FAMILY"/>
    <property type="match status" value="1"/>
</dbReference>
<dbReference type="SUPFAM" id="SSF55781">
    <property type="entry name" value="GAF domain-like"/>
    <property type="match status" value="1"/>
</dbReference>
<keyword evidence="10" id="KW-1185">Reference proteome</keyword>
<protein>
    <recommendedName>
        <fullName evidence="6">Glycerol operon regulatory protein</fullName>
    </recommendedName>
</protein>
<dbReference type="SUPFAM" id="SSF46785">
    <property type="entry name" value="Winged helix' DNA-binding domain"/>
    <property type="match status" value="1"/>
</dbReference>
<organism evidence="9 10">
    <name type="scientific">Actinophytocola xinjiangensis</name>
    <dbReference type="NCBI Taxonomy" id="485602"/>
    <lineage>
        <taxon>Bacteria</taxon>
        <taxon>Bacillati</taxon>
        <taxon>Actinomycetota</taxon>
        <taxon>Actinomycetes</taxon>
        <taxon>Pseudonocardiales</taxon>
        <taxon>Pseudonocardiaceae</taxon>
    </lineage>
</organism>
<dbReference type="AlphaFoldDB" id="A0A7Z0WJU0"/>
<reference evidence="9 10" key="1">
    <citation type="submission" date="2016-12" db="EMBL/GenBank/DDBJ databases">
        <title>The draft genome sequence of Actinophytocola xinjiangensis.</title>
        <authorList>
            <person name="Wang W."/>
            <person name="Yuan L."/>
        </authorList>
    </citation>
    <scope>NUCLEOTIDE SEQUENCE [LARGE SCALE GENOMIC DNA]</scope>
    <source>
        <strain evidence="9 10">CGMCC 4.4663</strain>
    </source>
</reference>
<comment type="caution">
    <text evidence="9">The sequence shown here is derived from an EMBL/GenBank/DDBJ whole genome shotgun (WGS) entry which is preliminary data.</text>
</comment>